<dbReference type="InterPro" id="IPR050216">
    <property type="entry name" value="LRR_domain-containing"/>
</dbReference>
<evidence type="ECO:0000313" key="6">
    <source>
        <dbReference type="Proteomes" id="UP000199514"/>
    </source>
</evidence>
<evidence type="ECO:0000313" key="5">
    <source>
        <dbReference type="EMBL" id="SFC29061.1"/>
    </source>
</evidence>
<dbReference type="Gene3D" id="3.80.10.10">
    <property type="entry name" value="Ribonuclease Inhibitor"/>
    <property type="match status" value="1"/>
</dbReference>
<name>A0A1I1HYZ4_9BACT</name>
<dbReference type="RefSeq" id="WP_091510780.1">
    <property type="nucleotide sequence ID" value="NZ_FOLE01000004.1"/>
</dbReference>
<dbReference type="InterPro" id="IPR032675">
    <property type="entry name" value="LRR_dom_sf"/>
</dbReference>
<reference evidence="5 6" key="1">
    <citation type="submission" date="2016-10" db="EMBL/GenBank/DDBJ databases">
        <authorList>
            <person name="de Groot N.N."/>
        </authorList>
    </citation>
    <scope>NUCLEOTIDE SEQUENCE [LARGE SCALE GENOMIC DNA]</scope>
    <source>
        <strain evidence="5 6">DSM 6793</strain>
    </source>
</reference>
<feature type="signal peptide" evidence="3">
    <location>
        <begin position="1"/>
        <end position="23"/>
    </location>
</feature>
<feature type="domain" description="Disease resistance R13L4/SHOC-2-like LRR" evidence="4">
    <location>
        <begin position="51"/>
        <end position="159"/>
    </location>
</feature>
<proteinExistence type="predicted"/>
<dbReference type="InterPro" id="IPR055414">
    <property type="entry name" value="LRR_R13L4/SHOC2-like"/>
</dbReference>
<dbReference type="OrthoDB" id="922532at2"/>
<dbReference type="GO" id="GO:0005737">
    <property type="term" value="C:cytoplasm"/>
    <property type="evidence" value="ECO:0007669"/>
    <property type="project" value="TreeGrafter"/>
</dbReference>
<feature type="chain" id="PRO_5011629473" evidence="3">
    <location>
        <begin position="24"/>
        <end position="213"/>
    </location>
</feature>
<protein>
    <submittedName>
        <fullName evidence="5">Leucine rich repeat-containing protein</fullName>
    </submittedName>
</protein>
<keyword evidence="3" id="KW-0732">Signal</keyword>
<dbReference type="PROSITE" id="PS51450">
    <property type="entry name" value="LRR"/>
    <property type="match status" value="2"/>
</dbReference>
<sequence length="213" mass="23525">MKKILYSVLVVCGLMLASTGGWAQAVKPTNKRMYKSVQEATAAQKNNVAVRSLDLRNQNLTSLPPELFELTDLKVLILDNNQLQSIPSEISKLQKLSVLNLRNNQLRELPASLTSLTDLRLLTLGNNKLSSLPTGWGAMTHLFSLDITQNQFTAFPSALSEMVGKNTEFRSFLDKGNPYSGKPSSIPANFEKMIQGNQAKAKANSKAKIIYKK</sequence>
<keyword evidence="1" id="KW-0433">Leucine-rich repeat</keyword>
<keyword evidence="6" id="KW-1185">Reference proteome</keyword>
<organism evidence="5 6">
    <name type="scientific">Flexibacter flexilis DSM 6793</name>
    <dbReference type="NCBI Taxonomy" id="927664"/>
    <lineage>
        <taxon>Bacteria</taxon>
        <taxon>Pseudomonadati</taxon>
        <taxon>Bacteroidota</taxon>
        <taxon>Cytophagia</taxon>
        <taxon>Cytophagales</taxon>
        <taxon>Flexibacteraceae</taxon>
        <taxon>Flexibacter</taxon>
    </lineage>
</organism>
<dbReference type="PANTHER" id="PTHR48051">
    <property type="match status" value="1"/>
</dbReference>
<dbReference type="Proteomes" id="UP000199514">
    <property type="component" value="Unassembled WGS sequence"/>
</dbReference>
<dbReference type="SMART" id="SM00369">
    <property type="entry name" value="LRR_TYP"/>
    <property type="match status" value="4"/>
</dbReference>
<dbReference type="EMBL" id="FOLE01000004">
    <property type="protein sequence ID" value="SFC29061.1"/>
    <property type="molecule type" value="Genomic_DNA"/>
</dbReference>
<dbReference type="InterPro" id="IPR001611">
    <property type="entry name" value="Leu-rich_rpt"/>
</dbReference>
<evidence type="ECO:0000256" key="2">
    <source>
        <dbReference type="ARBA" id="ARBA00022737"/>
    </source>
</evidence>
<accession>A0A1I1HYZ4</accession>
<evidence type="ECO:0000256" key="3">
    <source>
        <dbReference type="SAM" id="SignalP"/>
    </source>
</evidence>
<gene>
    <name evidence="5" type="ORF">SAMN05421780_104142</name>
</gene>
<dbReference type="InterPro" id="IPR003591">
    <property type="entry name" value="Leu-rich_rpt_typical-subtyp"/>
</dbReference>
<evidence type="ECO:0000259" key="4">
    <source>
        <dbReference type="Pfam" id="PF23598"/>
    </source>
</evidence>
<dbReference type="AlphaFoldDB" id="A0A1I1HYZ4"/>
<dbReference type="PANTHER" id="PTHR48051:SF1">
    <property type="entry name" value="RAS SUPPRESSOR PROTEIN 1"/>
    <property type="match status" value="1"/>
</dbReference>
<dbReference type="STRING" id="927664.SAMN05421780_104142"/>
<dbReference type="SUPFAM" id="SSF52058">
    <property type="entry name" value="L domain-like"/>
    <property type="match status" value="1"/>
</dbReference>
<keyword evidence="2" id="KW-0677">Repeat</keyword>
<evidence type="ECO:0000256" key="1">
    <source>
        <dbReference type="ARBA" id="ARBA00022614"/>
    </source>
</evidence>
<dbReference type="Pfam" id="PF23598">
    <property type="entry name" value="LRR_14"/>
    <property type="match status" value="1"/>
</dbReference>